<dbReference type="SMART" id="SM00878">
    <property type="entry name" value="Biotin_carb_C"/>
    <property type="match status" value="1"/>
</dbReference>
<dbReference type="InterPro" id="IPR011764">
    <property type="entry name" value="Biotin_carboxylation_dom"/>
</dbReference>
<name>A0A378W0R6_NEIGO</name>
<evidence type="ECO:0000256" key="3">
    <source>
        <dbReference type="ARBA" id="ARBA00022741"/>
    </source>
</evidence>
<dbReference type="Pfam" id="PF02786">
    <property type="entry name" value="CPSase_L_D2"/>
    <property type="match status" value="1"/>
</dbReference>
<dbReference type="InterPro" id="IPR011054">
    <property type="entry name" value="Rudment_hybrid_motif"/>
</dbReference>
<dbReference type="SUPFAM" id="SSF51246">
    <property type="entry name" value="Rudiment single hybrid motif"/>
    <property type="match status" value="1"/>
</dbReference>
<evidence type="ECO:0000259" key="6">
    <source>
        <dbReference type="PROSITE" id="PS50979"/>
    </source>
</evidence>
<sequence>MNTRVQVEHPVTELITGVDIVQEQLRIASGLPLQYKQKDIKIEGHAFECRINAEDPYNFIPSPGPIESCHLPGGFGIRVDSHIYQGYRIPPYYDSLIGKICVHGKTREQAMAKMRVALAELAVTGIKPIRRCTATCSPMRVSKKAE</sequence>
<dbReference type="Gene3D" id="3.30.470.20">
    <property type="entry name" value="ATP-grasp fold, B domain"/>
    <property type="match status" value="1"/>
</dbReference>
<accession>A0A378W0R6</accession>
<organism evidence="7">
    <name type="scientific">Neisseria gonorrhoeae</name>
    <dbReference type="NCBI Taxonomy" id="485"/>
    <lineage>
        <taxon>Bacteria</taxon>
        <taxon>Pseudomonadati</taxon>
        <taxon>Pseudomonadota</taxon>
        <taxon>Betaproteobacteria</taxon>
        <taxon>Neisseriales</taxon>
        <taxon>Neisseriaceae</taxon>
        <taxon>Neisseria</taxon>
    </lineage>
</organism>
<dbReference type="GO" id="GO:0005524">
    <property type="term" value="F:ATP binding"/>
    <property type="evidence" value="ECO:0007669"/>
    <property type="project" value="UniProtKB-KW"/>
</dbReference>
<proteinExistence type="predicted"/>
<dbReference type="InterPro" id="IPR051602">
    <property type="entry name" value="ACC_Biotin_Carboxylase"/>
</dbReference>
<evidence type="ECO:0000256" key="2">
    <source>
        <dbReference type="ARBA" id="ARBA00022598"/>
    </source>
</evidence>
<protein>
    <recommendedName>
        <fullName evidence="1">biotin carboxylase</fullName>
        <ecNumber evidence="1">6.3.4.14</ecNumber>
    </recommendedName>
</protein>
<dbReference type="InterPro" id="IPR005482">
    <property type="entry name" value="Biotin_COase_C"/>
</dbReference>
<dbReference type="EC" id="6.3.4.14" evidence="1"/>
<gene>
    <name evidence="7" type="primary">accC_3</name>
    <name evidence="7" type="ORF">NCTC11421_02877</name>
</gene>
<dbReference type="InterPro" id="IPR005479">
    <property type="entry name" value="CPAse_ATP-bd"/>
</dbReference>
<evidence type="ECO:0000313" key="7">
    <source>
        <dbReference type="EMBL" id="SUA24870.1"/>
    </source>
</evidence>
<dbReference type="AlphaFoldDB" id="A0A378W0R6"/>
<keyword evidence="2 7" id="KW-0436">Ligase</keyword>
<feature type="domain" description="Biotin carboxylation" evidence="6">
    <location>
        <begin position="1"/>
        <end position="146"/>
    </location>
</feature>
<reference evidence="7" key="1">
    <citation type="submission" date="2018-06" db="EMBL/GenBank/DDBJ databases">
        <authorList>
            <consortium name="Pathogen Informatics"/>
            <person name="Doyle S."/>
        </authorList>
    </citation>
    <scope>NUCLEOTIDE SEQUENCE [LARGE SCALE GENOMIC DNA]</scope>
    <source>
        <strain evidence="7">NCTC11421</strain>
    </source>
</reference>
<dbReference type="PANTHER" id="PTHR48095:SF2">
    <property type="entry name" value="BIOTIN CARBOXYLASE, CHLOROPLASTIC"/>
    <property type="match status" value="1"/>
</dbReference>
<evidence type="ECO:0000256" key="5">
    <source>
        <dbReference type="ARBA" id="ARBA00048600"/>
    </source>
</evidence>
<evidence type="ECO:0000256" key="1">
    <source>
        <dbReference type="ARBA" id="ARBA00013263"/>
    </source>
</evidence>
<comment type="catalytic activity">
    <reaction evidence="5">
        <text>N(6)-biotinyl-L-lysyl-[protein] + hydrogencarbonate + ATP = N(6)-carboxybiotinyl-L-lysyl-[protein] + ADP + phosphate + H(+)</text>
        <dbReference type="Rhea" id="RHEA:13501"/>
        <dbReference type="Rhea" id="RHEA-COMP:10505"/>
        <dbReference type="Rhea" id="RHEA-COMP:10506"/>
        <dbReference type="ChEBI" id="CHEBI:15378"/>
        <dbReference type="ChEBI" id="CHEBI:17544"/>
        <dbReference type="ChEBI" id="CHEBI:30616"/>
        <dbReference type="ChEBI" id="CHEBI:43474"/>
        <dbReference type="ChEBI" id="CHEBI:83144"/>
        <dbReference type="ChEBI" id="CHEBI:83145"/>
        <dbReference type="ChEBI" id="CHEBI:456216"/>
        <dbReference type="EC" id="6.3.4.14"/>
    </reaction>
</comment>
<dbReference type="PROSITE" id="PS50979">
    <property type="entry name" value="BC"/>
    <property type="match status" value="1"/>
</dbReference>
<dbReference type="PANTHER" id="PTHR48095">
    <property type="entry name" value="PYRUVATE CARBOXYLASE SUBUNIT A"/>
    <property type="match status" value="1"/>
</dbReference>
<dbReference type="EMBL" id="UGRI01000001">
    <property type="protein sequence ID" value="SUA24870.1"/>
    <property type="molecule type" value="Genomic_DNA"/>
</dbReference>
<dbReference type="SUPFAM" id="SSF56059">
    <property type="entry name" value="Glutathione synthetase ATP-binding domain-like"/>
    <property type="match status" value="1"/>
</dbReference>
<dbReference type="Pfam" id="PF02785">
    <property type="entry name" value="Biotin_carb_C"/>
    <property type="match status" value="1"/>
</dbReference>
<keyword evidence="4" id="KW-0067">ATP-binding</keyword>
<evidence type="ECO:0000256" key="4">
    <source>
        <dbReference type="ARBA" id="ARBA00022840"/>
    </source>
</evidence>
<keyword evidence="3" id="KW-0547">Nucleotide-binding</keyword>
<dbReference type="GO" id="GO:0004075">
    <property type="term" value="F:biotin carboxylase activity"/>
    <property type="evidence" value="ECO:0007669"/>
    <property type="project" value="UniProtKB-EC"/>
</dbReference>